<protein>
    <submittedName>
        <fullName evidence="2">Uncharacterized protein</fullName>
    </submittedName>
</protein>
<comment type="caution">
    <text evidence="2">The sequence shown here is derived from an EMBL/GenBank/DDBJ whole genome shotgun (WGS) entry which is preliminary data.</text>
</comment>
<accession>A0A4Q4M6Q1</accession>
<evidence type="ECO:0000256" key="1">
    <source>
        <dbReference type="SAM" id="MobiDB-lite"/>
    </source>
</evidence>
<dbReference type="Proteomes" id="UP000292402">
    <property type="component" value="Unassembled WGS sequence"/>
</dbReference>
<feature type="compositionally biased region" description="Polar residues" evidence="1">
    <location>
        <begin position="175"/>
        <end position="198"/>
    </location>
</feature>
<proteinExistence type="predicted"/>
<evidence type="ECO:0000313" key="2">
    <source>
        <dbReference type="EMBL" id="RYN44977.1"/>
    </source>
</evidence>
<feature type="region of interest" description="Disordered" evidence="1">
    <location>
        <begin position="169"/>
        <end position="203"/>
    </location>
</feature>
<sequence>MVRVEGAAPVCVASICTHAKAAALAPKPASPLLCPTCTITSQIAAIQSVQGQFDARGGVLKSQKRGEDRHTADAHKVLRKAWRTAKIALANTIEKFEDLLEDKNTPVQDLPKLREALNVWDKKKIVLTRVPGLRYVQGAEEGEPTDEEKEEARLLMVWLKMVIEKEMTQEELESSRTNPPVDTSLSTSSQTPATSQLQYPVPQEPSGVRQFEFECPLLAIAQTLATSLPDYQHNIAMPKPVLKRPRAITLTGSQSSSPSPLPKRVRLSDTVTMSPEHLCVANPPPFQPLSRTAIVLPHATHTVAEHHRRRPEFHRTTEVYVPGVWASGAFSEKVDTSFRSMTRQEMEKRYKQESDEQEQEQELAIKLKDTSRGWVALWWAKKMAPNLDLEKLEMEMEMEMKT</sequence>
<organism evidence="2 3">
    <name type="scientific">Alternaria tenuissima</name>
    <dbReference type="NCBI Taxonomy" id="119927"/>
    <lineage>
        <taxon>Eukaryota</taxon>
        <taxon>Fungi</taxon>
        <taxon>Dikarya</taxon>
        <taxon>Ascomycota</taxon>
        <taxon>Pezizomycotina</taxon>
        <taxon>Dothideomycetes</taxon>
        <taxon>Pleosporomycetidae</taxon>
        <taxon>Pleosporales</taxon>
        <taxon>Pleosporineae</taxon>
        <taxon>Pleosporaceae</taxon>
        <taxon>Alternaria</taxon>
        <taxon>Alternaria sect. Alternaria</taxon>
        <taxon>Alternaria alternata complex</taxon>
    </lineage>
</organism>
<reference evidence="3" key="1">
    <citation type="journal article" date="2019" name="bioRxiv">
        <title>Genomics, evolutionary history and diagnostics of the Alternaria alternata species group including apple and Asian pear pathotypes.</title>
        <authorList>
            <person name="Armitage A.D."/>
            <person name="Cockerton H.M."/>
            <person name="Sreenivasaprasad S."/>
            <person name="Woodhall J.W."/>
            <person name="Lane C.R."/>
            <person name="Harrison R.J."/>
            <person name="Clarkson J.P."/>
        </authorList>
    </citation>
    <scope>NUCLEOTIDE SEQUENCE [LARGE SCALE GENOMIC DNA]</scope>
    <source>
        <strain evidence="3">FERA 1082</strain>
    </source>
</reference>
<dbReference type="AlphaFoldDB" id="A0A4Q4M6Q1"/>
<evidence type="ECO:0000313" key="3">
    <source>
        <dbReference type="Proteomes" id="UP000292402"/>
    </source>
</evidence>
<dbReference type="EMBL" id="PDXA01000037">
    <property type="protein sequence ID" value="RYN44977.1"/>
    <property type="molecule type" value="Genomic_DNA"/>
</dbReference>
<gene>
    <name evidence="2" type="ORF">AA0114_g9472</name>
</gene>
<name>A0A4Q4M6Q1_9PLEO</name>